<reference evidence="2" key="1">
    <citation type="journal article" date="2019" name="Int. J. Syst. Evol. Microbiol.">
        <title>The Global Catalogue of Microorganisms (GCM) 10K type strain sequencing project: providing services to taxonomists for standard genome sequencing and annotation.</title>
        <authorList>
            <consortium name="The Broad Institute Genomics Platform"/>
            <consortium name="The Broad Institute Genome Sequencing Center for Infectious Disease"/>
            <person name="Wu L."/>
            <person name="Ma J."/>
        </authorList>
    </citation>
    <scope>NUCLEOTIDE SEQUENCE [LARGE SCALE GENOMIC DNA]</scope>
    <source>
        <strain evidence="2">CECT 8482</strain>
    </source>
</reference>
<evidence type="ECO:0000313" key="2">
    <source>
        <dbReference type="Proteomes" id="UP001243846"/>
    </source>
</evidence>
<organism evidence="1 2">
    <name type="scientific">Paracoccus cavernae</name>
    <dbReference type="NCBI Taxonomy" id="1571207"/>
    <lineage>
        <taxon>Bacteria</taxon>
        <taxon>Pseudomonadati</taxon>
        <taxon>Pseudomonadota</taxon>
        <taxon>Alphaproteobacteria</taxon>
        <taxon>Rhodobacterales</taxon>
        <taxon>Paracoccaceae</taxon>
        <taxon>Paracoccus</taxon>
    </lineage>
</organism>
<evidence type="ECO:0000313" key="1">
    <source>
        <dbReference type="EMBL" id="MDN3710863.1"/>
    </source>
</evidence>
<keyword evidence="2" id="KW-1185">Reference proteome</keyword>
<accession>A0ABT8D209</accession>
<protein>
    <submittedName>
        <fullName evidence="1">Uncharacterized protein</fullName>
    </submittedName>
</protein>
<gene>
    <name evidence="1" type="ORF">QWZ10_01740</name>
</gene>
<comment type="caution">
    <text evidence="1">The sequence shown here is derived from an EMBL/GenBank/DDBJ whole genome shotgun (WGS) entry which is preliminary data.</text>
</comment>
<proteinExistence type="predicted"/>
<dbReference type="EMBL" id="JAUFRC010000001">
    <property type="protein sequence ID" value="MDN3710863.1"/>
    <property type="molecule type" value="Genomic_DNA"/>
</dbReference>
<dbReference type="Proteomes" id="UP001243846">
    <property type="component" value="Unassembled WGS sequence"/>
</dbReference>
<name>A0ABT8D209_9RHOB</name>
<sequence length="87" mass="9539">MRSKATRDLAGKPVLRVTGKASSADITCALPDGTRYLVTSNRTARFTPSAATEATVTFQRGQPAMTTVLRVQGRRDVYDFKSFVRVD</sequence>